<accession>A0A8D8FG32</accession>
<protein>
    <submittedName>
        <fullName evidence="2">(northern house mosquito) hypothetical protein</fullName>
    </submittedName>
</protein>
<dbReference type="EMBL" id="HBUE01063175">
    <property type="protein sequence ID" value="CAG6469545.1"/>
    <property type="molecule type" value="Transcribed_RNA"/>
</dbReference>
<reference evidence="2" key="1">
    <citation type="submission" date="2021-05" db="EMBL/GenBank/DDBJ databases">
        <authorList>
            <person name="Alioto T."/>
            <person name="Alioto T."/>
            <person name="Gomez Garrido J."/>
        </authorList>
    </citation>
    <scope>NUCLEOTIDE SEQUENCE</scope>
</reference>
<organism evidence="2">
    <name type="scientific">Culex pipiens</name>
    <name type="common">House mosquito</name>
    <dbReference type="NCBI Taxonomy" id="7175"/>
    <lineage>
        <taxon>Eukaryota</taxon>
        <taxon>Metazoa</taxon>
        <taxon>Ecdysozoa</taxon>
        <taxon>Arthropoda</taxon>
        <taxon>Hexapoda</taxon>
        <taxon>Insecta</taxon>
        <taxon>Pterygota</taxon>
        <taxon>Neoptera</taxon>
        <taxon>Endopterygota</taxon>
        <taxon>Diptera</taxon>
        <taxon>Nematocera</taxon>
        <taxon>Culicoidea</taxon>
        <taxon>Culicidae</taxon>
        <taxon>Culicinae</taxon>
        <taxon>Culicini</taxon>
        <taxon>Culex</taxon>
        <taxon>Culex</taxon>
    </lineage>
</organism>
<evidence type="ECO:0000313" key="2">
    <source>
        <dbReference type="EMBL" id="CAG6469545.1"/>
    </source>
</evidence>
<sequence>MVSRITTSTTTSRLRLRRRTTTASNISSRSSNTVINTGSVFNSPPTINPGTPRRTTMTGWWTTSPRSTWSTTVAPQAPAAAEPTTTWAHPRPPRTTSWWLRCARTAAPSVPSRLRC</sequence>
<proteinExistence type="predicted"/>
<feature type="compositionally biased region" description="Low complexity" evidence="1">
    <location>
        <begin position="1"/>
        <end position="13"/>
    </location>
</feature>
<feature type="compositionally biased region" description="Polar residues" evidence="1">
    <location>
        <begin position="23"/>
        <end position="57"/>
    </location>
</feature>
<evidence type="ECO:0000256" key="1">
    <source>
        <dbReference type="SAM" id="MobiDB-lite"/>
    </source>
</evidence>
<dbReference type="AlphaFoldDB" id="A0A8D8FG32"/>
<feature type="region of interest" description="Disordered" evidence="1">
    <location>
        <begin position="1"/>
        <end position="93"/>
    </location>
</feature>
<feature type="compositionally biased region" description="Low complexity" evidence="1">
    <location>
        <begin position="58"/>
        <end position="89"/>
    </location>
</feature>
<name>A0A8D8FG32_CULPI</name>